<dbReference type="Pfam" id="PF06240">
    <property type="entry name" value="COXG"/>
    <property type="match status" value="1"/>
</dbReference>
<reference evidence="1 2" key="1">
    <citation type="submission" date="2021-01" db="EMBL/GenBank/DDBJ databases">
        <title>Diatom-associated Roseobacters Show Island Model of Population Structure.</title>
        <authorList>
            <person name="Qu L."/>
            <person name="Feng X."/>
            <person name="Chen Y."/>
            <person name="Li L."/>
            <person name="Wang X."/>
            <person name="Hu Z."/>
            <person name="Wang H."/>
            <person name="Luo H."/>
        </authorList>
    </citation>
    <scope>NUCLEOTIDE SEQUENCE [LARGE SCALE GENOMIC DNA]</scope>
    <source>
        <strain evidence="1 2">TR60-84</strain>
    </source>
</reference>
<dbReference type="RefSeq" id="WP_203243192.1">
    <property type="nucleotide sequence ID" value="NZ_JAFBRH010000006.1"/>
</dbReference>
<gene>
    <name evidence="1" type="ORF">JQV55_17740</name>
</gene>
<accession>A0AAE2W0R2</accession>
<proteinExistence type="predicted"/>
<protein>
    <submittedName>
        <fullName evidence="1">Carbon monoxide dehydrogenase subunit G</fullName>
    </submittedName>
</protein>
<dbReference type="AlphaFoldDB" id="A0AAE2W0R2"/>
<dbReference type="CDD" id="cd05018">
    <property type="entry name" value="CoxG"/>
    <property type="match status" value="1"/>
</dbReference>
<dbReference type="InterPro" id="IPR010419">
    <property type="entry name" value="CO_DH_gsu"/>
</dbReference>
<dbReference type="Gene3D" id="3.30.530.20">
    <property type="match status" value="1"/>
</dbReference>
<evidence type="ECO:0000313" key="1">
    <source>
        <dbReference type="EMBL" id="MBM1715414.1"/>
    </source>
</evidence>
<keyword evidence="2" id="KW-1185">Reference proteome</keyword>
<organism evidence="1 2">
    <name type="scientific">Sulfitobacter geojensis</name>
    <dbReference type="NCBI Taxonomy" id="1342299"/>
    <lineage>
        <taxon>Bacteria</taxon>
        <taxon>Pseudomonadati</taxon>
        <taxon>Pseudomonadota</taxon>
        <taxon>Alphaproteobacteria</taxon>
        <taxon>Rhodobacterales</taxon>
        <taxon>Roseobacteraceae</taxon>
        <taxon>Sulfitobacter</taxon>
    </lineage>
</organism>
<dbReference type="SUPFAM" id="SSF55961">
    <property type="entry name" value="Bet v1-like"/>
    <property type="match status" value="1"/>
</dbReference>
<dbReference type="InterPro" id="IPR023393">
    <property type="entry name" value="START-like_dom_sf"/>
</dbReference>
<name>A0AAE2W0R2_9RHOB</name>
<comment type="caution">
    <text evidence="1">The sequence shown here is derived from an EMBL/GenBank/DDBJ whole genome shotgun (WGS) entry which is preliminary data.</text>
</comment>
<dbReference type="EMBL" id="JAFBRM010000006">
    <property type="protein sequence ID" value="MBM1715414.1"/>
    <property type="molecule type" value="Genomic_DNA"/>
</dbReference>
<evidence type="ECO:0000313" key="2">
    <source>
        <dbReference type="Proteomes" id="UP000732193"/>
    </source>
</evidence>
<dbReference type="Proteomes" id="UP000732193">
    <property type="component" value="Unassembled WGS sequence"/>
</dbReference>
<dbReference type="PANTHER" id="PTHR38588">
    <property type="entry name" value="BLL0334 PROTEIN"/>
    <property type="match status" value="1"/>
</dbReference>
<dbReference type="PANTHER" id="PTHR38588:SF1">
    <property type="entry name" value="BLL0334 PROTEIN"/>
    <property type="match status" value="1"/>
</dbReference>
<sequence length="161" mass="16956">MELDGKYVLDATPQEVWDALFDRDVLAKSIPGCQELEQTSDTTFNAIVKLKVGPVSAKFKGDVELSDADEPRSCTLTGRGAGGLAGFASGSAKVVLEETPQGTELTYTAMAKVGGKLAALGSRLIRATSRKLADEFFAKFSEIVAPASISSATEHQEEGAV</sequence>